<dbReference type="GO" id="GO:0000976">
    <property type="term" value="F:transcription cis-regulatory region binding"/>
    <property type="evidence" value="ECO:0007669"/>
    <property type="project" value="InterPro"/>
</dbReference>
<feature type="compositionally biased region" description="Low complexity" evidence="3">
    <location>
        <begin position="229"/>
        <end position="258"/>
    </location>
</feature>
<dbReference type="GO" id="GO:0090575">
    <property type="term" value="C:RNA polymerase II transcription regulator complex"/>
    <property type="evidence" value="ECO:0007669"/>
    <property type="project" value="TreeGrafter"/>
</dbReference>
<feature type="compositionally biased region" description="Basic and acidic residues" evidence="3">
    <location>
        <begin position="33"/>
        <end position="56"/>
    </location>
</feature>
<comment type="caution">
    <text evidence="5">The sequence shown here is derived from an EMBL/GenBank/DDBJ whole genome shotgun (WGS) entry which is preliminary data.</text>
</comment>
<dbReference type="OrthoDB" id="2593073at2759"/>
<organism evidence="5 6">
    <name type="scientific">Ophiocordyceps camponoti-floridani</name>
    <dbReference type="NCBI Taxonomy" id="2030778"/>
    <lineage>
        <taxon>Eukaryota</taxon>
        <taxon>Fungi</taxon>
        <taxon>Dikarya</taxon>
        <taxon>Ascomycota</taxon>
        <taxon>Pezizomycotina</taxon>
        <taxon>Sordariomycetes</taxon>
        <taxon>Hypocreomycetidae</taxon>
        <taxon>Hypocreales</taxon>
        <taxon>Ophiocordycipitaceae</taxon>
        <taxon>Ophiocordyceps</taxon>
    </lineage>
</organism>
<evidence type="ECO:0000256" key="2">
    <source>
        <dbReference type="ARBA" id="ARBA00023242"/>
    </source>
</evidence>
<dbReference type="SUPFAM" id="SSF57959">
    <property type="entry name" value="Leucine zipper domain"/>
    <property type="match status" value="1"/>
</dbReference>
<reference evidence="5 6" key="1">
    <citation type="journal article" date="2020" name="G3 (Bethesda)">
        <title>Genetic Underpinnings of Host Manipulation by Ophiocordyceps as Revealed by Comparative Transcriptomics.</title>
        <authorList>
            <person name="Will I."/>
            <person name="Das B."/>
            <person name="Trinh T."/>
            <person name="Brachmann A."/>
            <person name="Ohm R.A."/>
            <person name="de Bekker C."/>
        </authorList>
    </citation>
    <scope>NUCLEOTIDE SEQUENCE [LARGE SCALE GENOMIC DNA]</scope>
    <source>
        <strain evidence="5 6">EC05</strain>
    </source>
</reference>
<dbReference type="SMART" id="SM00338">
    <property type="entry name" value="BRLZ"/>
    <property type="match status" value="1"/>
</dbReference>
<feature type="compositionally biased region" description="Polar residues" evidence="3">
    <location>
        <begin position="1"/>
        <end position="32"/>
    </location>
</feature>
<dbReference type="PROSITE" id="PS00036">
    <property type="entry name" value="BZIP_BASIC"/>
    <property type="match status" value="1"/>
</dbReference>
<dbReference type="InterPro" id="IPR046347">
    <property type="entry name" value="bZIP_sf"/>
</dbReference>
<protein>
    <recommendedName>
        <fullName evidence="4">BZIP domain-containing protein</fullName>
    </recommendedName>
</protein>
<evidence type="ECO:0000313" key="6">
    <source>
        <dbReference type="Proteomes" id="UP000562929"/>
    </source>
</evidence>
<dbReference type="PROSITE" id="PS50217">
    <property type="entry name" value="BZIP"/>
    <property type="match status" value="1"/>
</dbReference>
<keyword evidence="6" id="KW-1185">Reference proteome</keyword>
<dbReference type="PANTHER" id="PTHR40621">
    <property type="entry name" value="TRANSCRIPTION FACTOR KAPC-RELATED"/>
    <property type="match status" value="1"/>
</dbReference>
<dbReference type="Pfam" id="PF00170">
    <property type="entry name" value="bZIP_1"/>
    <property type="match status" value="1"/>
</dbReference>
<dbReference type="Gene3D" id="1.20.5.170">
    <property type="match status" value="1"/>
</dbReference>
<gene>
    <name evidence="5" type="ORF">GQ602_005486</name>
</gene>
<evidence type="ECO:0000259" key="4">
    <source>
        <dbReference type="PROSITE" id="PS50217"/>
    </source>
</evidence>
<sequence>MTLTTGKSNESGYGYASPQSTVSDPVLSSNLQPEERVETEVEEASRKKVSRYRDATPEVVSRRRAQNRASQRAYRERKENRILDLESKVRTLQTHREALYNRGMALTNDYLVLREENARLRFGLAAAEAVLRQDPAAAAAVCQELGLVQGLDVQGMHLGAQGLQEQTGICADGNGYDQQLEEIQQLHQQLHQSPSQAQLHQLPSQIQPQQLHQLPSQLQLQKLPSQVQLQQPQQLPSQVQLQQPQQQLHQPPDQGQMQSRQKLQHQQLPSQSKIQPQQKLQPRPLPSNGKVQPQQKLLQPRPLPSQVQPQQKLQPRPLPSQMQMQPQQLQPQPLPLRDHQSQQQLTPLSPYEPCQLALDADHHSPPAI</sequence>
<accession>A0A8H4VC49</accession>
<keyword evidence="2" id="KW-0539">Nucleus</keyword>
<feature type="region of interest" description="Disordered" evidence="3">
    <location>
        <begin position="229"/>
        <end position="368"/>
    </location>
</feature>
<feature type="compositionally biased region" description="Polar residues" evidence="3">
    <location>
        <begin position="259"/>
        <end position="274"/>
    </location>
</feature>
<dbReference type="EMBL" id="JAACLJ010000006">
    <property type="protein sequence ID" value="KAF4584113.1"/>
    <property type="molecule type" value="Genomic_DNA"/>
</dbReference>
<evidence type="ECO:0000256" key="1">
    <source>
        <dbReference type="ARBA" id="ARBA00004123"/>
    </source>
</evidence>
<proteinExistence type="predicted"/>
<dbReference type="PANTHER" id="PTHR40621:SF6">
    <property type="entry name" value="AP-1-LIKE TRANSCRIPTION FACTOR YAP1-RELATED"/>
    <property type="match status" value="1"/>
</dbReference>
<name>A0A8H4VC49_9HYPO</name>
<comment type="subcellular location">
    <subcellularLocation>
        <location evidence="1">Nucleus</location>
    </subcellularLocation>
</comment>
<feature type="domain" description="BZIP" evidence="4">
    <location>
        <begin position="62"/>
        <end position="120"/>
    </location>
</feature>
<evidence type="ECO:0000256" key="3">
    <source>
        <dbReference type="SAM" id="MobiDB-lite"/>
    </source>
</evidence>
<feature type="compositionally biased region" description="Low complexity" evidence="3">
    <location>
        <begin position="292"/>
        <end position="331"/>
    </location>
</feature>
<dbReference type="AlphaFoldDB" id="A0A8H4VC49"/>
<feature type="compositionally biased region" description="Basic and acidic residues" evidence="3">
    <location>
        <begin position="359"/>
        <end position="368"/>
    </location>
</feature>
<dbReference type="InterPro" id="IPR050936">
    <property type="entry name" value="AP-1-like"/>
</dbReference>
<dbReference type="GO" id="GO:0001228">
    <property type="term" value="F:DNA-binding transcription activator activity, RNA polymerase II-specific"/>
    <property type="evidence" value="ECO:0007669"/>
    <property type="project" value="TreeGrafter"/>
</dbReference>
<dbReference type="Proteomes" id="UP000562929">
    <property type="component" value="Unassembled WGS sequence"/>
</dbReference>
<dbReference type="InterPro" id="IPR004827">
    <property type="entry name" value="bZIP"/>
</dbReference>
<feature type="region of interest" description="Disordered" evidence="3">
    <location>
        <begin position="1"/>
        <end position="75"/>
    </location>
</feature>
<dbReference type="CDD" id="cd14688">
    <property type="entry name" value="bZIP_YAP"/>
    <property type="match status" value="1"/>
</dbReference>
<evidence type="ECO:0000313" key="5">
    <source>
        <dbReference type="EMBL" id="KAF4584113.1"/>
    </source>
</evidence>